<organism evidence="1 2">
    <name type="scientific">Antarcticirhabdus aurantiaca</name>
    <dbReference type="NCBI Taxonomy" id="2606717"/>
    <lineage>
        <taxon>Bacteria</taxon>
        <taxon>Pseudomonadati</taxon>
        <taxon>Pseudomonadota</taxon>
        <taxon>Alphaproteobacteria</taxon>
        <taxon>Hyphomicrobiales</taxon>
        <taxon>Aurantimonadaceae</taxon>
        <taxon>Antarcticirhabdus</taxon>
    </lineage>
</organism>
<dbReference type="EMBL" id="CP113520">
    <property type="protein sequence ID" value="WAJ27141.1"/>
    <property type="molecule type" value="Genomic_DNA"/>
</dbReference>
<evidence type="ECO:0000313" key="1">
    <source>
        <dbReference type="EMBL" id="WAJ27141.1"/>
    </source>
</evidence>
<keyword evidence="2" id="KW-1185">Reference proteome</keyword>
<evidence type="ECO:0000313" key="2">
    <source>
        <dbReference type="Proteomes" id="UP001163223"/>
    </source>
</evidence>
<reference evidence="1" key="1">
    <citation type="submission" date="2022-11" db="EMBL/GenBank/DDBJ databases">
        <title>beta-Carotene-producing bacterium, Jeongeuplla avenae sp. nov., alleviates the salt stress of Arabidopsis seedlings.</title>
        <authorList>
            <person name="Jiang L."/>
            <person name="Lee J."/>
        </authorList>
    </citation>
    <scope>NUCLEOTIDE SEQUENCE</scope>
    <source>
        <strain evidence="1">DY_R2A_6</strain>
    </source>
</reference>
<sequence>MARTPFYANVASGTPYTVPAGKQAVFSTFAINTTSLVTMRINGVDLLSTSSTFPVGPVTAKAGDILSTGGTPLGVSGFLYDA</sequence>
<protein>
    <submittedName>
        <fullName evidence="1">Uncharacterized protein</fullName>
    </submittedName>
</protein>
<dbReference type="Proteomes" id="UP001163223">
    <property type="component" value="Chromosome"/>
</dbReference>
<proteinExistence type="predicted"/>
<accession>A0ACD4NK41</accession>
<gene>
    <name evidence="1" type="ORF">OXU80_20125</name>
</gene>
<name>A0ACD4NK41_9HYPH</name>